<reference evidence="1 2" key="1">
    <citation type="journal article" date="2022" name="New Phytol.">
        <title>Ecological generalism drives hyperdiversity of secondary metabolite gene clusters in xylarialean endophytes.</title>
        <authorList>
            <person name="Franco M.E.E."/>
            <person name="Wisecaver J.H."/>
            <person name="Arnold A.E."/>
            <person name="Ju Y.M."/>
            <person name="Slot J.C."/>
            <person name="Ahrendt S."/>
            <person name="Moore L.P."/>
            <person name="Eastman K.E."/>
            <person name="Scott K."/>
            <person name="Konkel Z."/>
            <person name="Mondo S.J."/>
            <person name="Kuo A."/>
            <person name="Hayes R.D."/>
            <person name="Haridas S."/>
            <person name="Andreopoulos B."/>
            <person name="Riley R."/>
            <person name="LaButti K."/>
            <person name="Pangilinan J."/>
            <person name="Lipzen A."/>
            <person name="Amirebrahimi M."/>
            <person name="Yan J."/>
            <person name="Adam C."/>
            <person name="Keymanesh K."/>
            <person name="Ng V."/>
            <person name="Louie K."/>
            <person name="Northen T."/>
            <person name="Drula E."/>
            <person name="Henrissat B."/>
            <person name="Hsieh H.M."/>
            <person name="Youens-Clark K."/>
            <person name="Lutzoni F."/>
            <person name="Miadlikowska J."/>
            <person name="Eastwood D.C."/>
            <person name="Hamelin R.C."/>
            <person name="Grigoriev I.V."/>
            <person name="U'Ren J.M."/>
        </authorList>
    </citation>
    <scope>NUCLEOTIDE SEQUENCE [LARGE SCALE GENOMIC DNA]</scope>
    <source>
        <strain evidence="1 2">ER1909</strain>
    </source>
</reference>
<protein>
    <submittedName>
        <fullName evidence="1">Uncharacterized protein</fullName>
    </submittedName>
</protein>
<evidence type="ECO:0000313" key="2">
    <source>
        <dbReference type="Proteomes" id="UP001497680"/>
    </source>
</evidence>
<organism evidence="1 2">
    <name type="scientific">Hypoxylon rubiginosum</name>
    <dbReference type="NCBI Taxonomy" id="110542"/>
    <lineage>
        <taxon>Eukaryota</taxon>
        <taxon>Fungi</taxon>
        <taxon>Dikarya</taxon>
        <taxon>Ascomycota</taxon>
        <taxon>Pezizomycotina</taxon>
        <taxon>Sordariomycetes</taxon>
        <taxon>Xylariomycetidae</taxon>
        <taxon>Xylariales</taxon>
        <taxon>Hypoxylaceae</taxon>
        <taxon>Hypoxylon</taxon>
    </lineage>
</organism>
<comment type="caution">
    <text evidence="1">The sequence shown here is derived from an EMBL/GenBank/DDBJ whole genome shotgun (WGS) entry which is preliminary data.</text>
</comment>
<sequence length="182" mass="20687">MYGSPEKDNRDETVRPIIVSNHYLEAVPFLEFLIENRLVKGGTEGDTSAIWNNILWAYFTARDNYAIGPETFLSSRGVSLSVARFIPENNWEELTFFNVACMGPGLEAEETIWEDAAAQLGKDLAGISGKHRKYGAVAVGRYIRFYEWKGGKLFSIADSQTFRLDRQSKAITDQLLYFRENQ</sequence>
<keyword evidence="2" id="KW-1185">Reference proteome</keyword>
<evidence type="ECO:0000313" key="1">
    <source>
        <dbReference type="EMBL" id="KAI6087575.1"/>
    </source>
</evidence>
<name>A0ACC0D4S7_9PEZI</name>
<proteinExistence type="predicted"/>
<gene>
    <name evidence="1" type="ORF">F4821DRAFT_236124</name>
</gene>
<accession>A0ACC0D4S7</accession>
<dbReference type="Proteomes" id="UP001497680">
    <property type="component" value="Unassembled WGS sequence"/>
</dbReference>
<dbReference type="EMBL" id="MU394307">
    <property type="protein sequence ID" value="KAI6087575.1"/>
    <property type="molecule type" value="Genomic_DNA"/>
</dbReference>